<feature type="compositionally biased region" description="Basic and acidic residues" evidence="1">
    <location>
        <begin position="41"/>
        <end position="51"/>
    </location>
</feature>
<feature type="compositionally biased region" description="Low complexity" evidence="1">
    <location>
        <begin position="52"/>
        <end position="65"/>
    </location>
</feature>
<protein>
    <submittedName>
        <fullName evidence="2">Uncharacterized protein</fullName>
    </submittedName>
</protein>
<feature type="region of interest" description="Disordered" evidence="1">
    <location>
        <begin position="28"/>
        <end position="82"/>
    </location>
</feature>
<organism evidence="2">
    <name type="scientific">Torque teno mini virus 10</name>
    <dbReference type="NCBI Taxonomy" id="2065036"/>
    <lineage>
        <taxon>Viruses</taxon>
        <taxon>Monodnaviria</taxon>
        <taxon>Shotokuvirae</taxon>
        <taxon>Commensaviricota</taxon>
        <taxon>Cardeaviricetes</taxon>
        <taxon>Sanitavirales</taxon>
        <taxon>Anelloviridae</taxon>
        <taxon>Betatorquevirus</taxon>
        <taxon>Betatorquevirus homini10</taxon>
    </lineage>
</organism>
<accession>A0A3S8RKD7</accession>
<evidence type="ECO:0000313" key="2">
    <source>
        <dbReference type="EMBL" id="AZK35890.1"/>
    </source>
</evidence>
<dbReference type="EMBL" id="MH017567">
    <property type="protein sequence ID" value="AZK35890.1"/>
    <property type="molecule type" value="Genomic_DNA"/>
</dbReference>
<gene>
    <name evidence="2" type="primary">ORF3</name>
</gene>
<sequence length="150" mass="17198">MRRKTTNNHEEVCKKNHRVLNTHKIFYRNIGPGPAIPSSANRERRRDDFGRRGATTTPAASQTPPRKAATTQAPAPRVNQETKVRIIKLKTTMFGDNSQTNRGLTAQERAEDIIVAQAFNRPVREFLNYPPFYPHFPYTPLADLHLKYTE</sequence>
<proteinExistence type="predicted"/>
<name>A0A3S8RKD7_9VIRU</name>
<evidence type="ECO:0000256" key="1">
    <source>
        <dbReference type="SAM" id="MobiDB-lite"/>
    </source>
</evidence>
<reference evidence="2" key="1">
    <citation type="journal article" date="2019" name="Sci. Rep.">
        <title>Viral metagenomics revealed novel betatorquevirus species in pediatric inpatients with encephalitis/meningoencephalitis from Ghana.</title>
        <authorList>
            <person name="Eibach D."/>
            <person name="Hogan B."/>
            <person name="Sarpong N."/>
            <person name="Winter D."/>
            <person name="Struck N.S."/>
            <person name="Adu-Sarkodie Y."/>
            <person name="Owusu-Dabo E."/>
            <person name="Schmidt-Chanasit J."/>
            <person name="May J."/>
            <person name="Cadar D."/>
        </authorList>
    </citation>
    <scope>NUCLEOTIDE SEQUENCE</scope>
    <source>
        <strain evidence="2">BNI-700907-G3-SER28</strain>
    </source>
</reference>